<gene>
    <name evidence="2" type="ORF">ACFSXZ_23920</name>
</gene>
<dbReference type="Gene3D" id="3.50.50.60">
    <property type="entry name" value="FAD/NAD(P)-binding domain"/>
    <property type="match status" value="3"/>
</dbReference>
<dbReference type="GO" id="GO:0004497">
    <property type="term" value="F:monooxygenase activity"/>
    <property type="evidence" value="ECO:0007669"/>
    <property type="project" value="UniProtKB-KW"/>
</dbReference>
<keyword evidence="1" id="KW-1133">Transmembrane helix</keyword>
<keyword evidence="1" id="KW-0812">Transmembrane</keyword>
<reference evidence="3" key="1">
    <citation type="journal article" date="2019" name="Int. J. Syst. Evol. Microbiol.">
        <title>The Global Catalogue of Microorganisms (GCM) 10K type strain sequencing project: providing services to taxonomists for standard genome sequencing and annotation.</title>
        <authorList>
            <consortium name="The Broad Institute Genomics Platform"/>
            <consortium name="The Broad Institute Genome Sequencing Center for Infectious Disease"/>
            <person name="Wu L."/>
            <person name="Ma J."/>
        </authorList>
    </citation>
    <scope>NUCLEOTIDE SEQUENCE [LARGE SCALE GENOMIC DNA]</scope>
    <source>
        <strain evidence="3">CGMCC 4.7645</strain>
    </source>
</reference>
<name>A0ABW5FZ08_9PSEU</name>
<dbReference type="Proteomes" id="UP001597417">
    <property type="component" value="Unassembled WGS sequence"/>
</dbReference>
<evidence type="ECO:0000256" key="1">
    <source>
        <dbReference type="SAM" id="Phobius"/>
    </source>
</evidence>
<keyword evidence="3" id="KW-1185">Reference proteome</keyword>
<dbReference type="PANTHER" id="PTHR42877:SF4">
    <property type="entry name" value="FAD_NAD(P)-BINDING DOMAIN-CONTAINING PROTEIN-RELATED"/>
    <property type="match status" value="1"/>
</dbReference>
<keyword evidence="2" id="KW-0560">Oxidoreductase</keyword>
<comment type="caution">
    <text evidence="2">The sequence shown here is derived from an EMBL/GenBank/DDBJ whole genome shotgun (WGS) entry which is preliminary data.</text>
</comment>
<dbReference type="RefSeq" id="WP_378267595.1">
    <property type="nucleotide sequence ID" value="NZ_JBHUKR010000011.1"/>
</dbReference>
<dbReference type="EMBL" id="JBHUKR010000011">
    <property type="protein sequence ID" value="MFD2419384.1"/>
    <property type="molecule type" value="Genomic_DNA"/>
</dbReference>
<dbReference type="SUPFAM" id="SSF51905">
    <property type="entry name" value="FAD/NAD(P)-binding domain"/>
    <property type="match status" value="1"/>
</dbReference>
<evidence type="ECO:0000313" key="2">
    <source>
        <dbReference type="EMBL" id="MFD2419384.1"/>
    </source>
</evidence>
<feature type="transmembrane region" description="Helical" evidence="1">
    <location>
        <begin position="6"/>
        <end position="27"/>
    </location>
</feature>
<keyword evidence="2" id="KW-0503">Monooxygenase</keyword>
<sequence>MLPVSTAHPSVVIIGAGFGGLGLAMTLKRAGFTYFTILERAGDLGGVWRDNTYPGAAVDIPSSLYSYSFAPNRAWPRRYSEQPDILAYLRRTATEAGVVDHIRYDTEVTGASYDGRWHIETASGERFEADVLVPAVGQLSHPALPDIPGADRFSGPAFHSARWDHDVDLTGKRIAVIGTGASALQFVPRIRPDAARVTVFQRTPPYVVPKPDIAYKPWHHKLFRRVPGTQAAMRLLTWLLGELLTLALTSAKPLGKLVELAFRLMLRWQVPDPALRAKLIPDYPPGCKRVLFSNEWFPTLAASNVDLVTEKIEAITEHGIRTASGEHPADVIIYGTGFRATEFLTPIRIRGLGGRELHDEWASGARAYLGMTVPGFPNMFLVYGPNTNLGGNSIIFMMEHQFRYILQILTHHLSYVDVRAEVAERFDDEVQRRLADTVWTGCHSWYVDEDGRISTNWPGLVWEYHRRTARVNPADFHLAPEPVHSGDRAAGGRPS</sequence>
<protein>
    <submittedName>
        <fullName evidence="2">Flavin-containing monooxygenase</fullName>
        <ecNumber evidence="2">1.14.13.-</ecNumber>
    </submittedName>
</protein>
<proteinExistence type="predicted"/>
<dbReference type="InterPro" id="IPR051209">
    <property type="entry name" value="FAD-bind_Monooxygenase_sf"/>
</dbReference>
<accession>A0ABW5FZ08</accession>
<dbReference type="PANTHER" id="PTHR42877">
    <property type="entry name" value="L-ORNITHINE N(5)-MONOOXYGENASE-RELATED"/>
    <property type="match status" value="1"/>
</dbReference>
<dbReference type="InterPro" id="IPR036188">
    <property type="entry name" value="FAD/NAD-bd_sf"/>
</dbReference>
<keyword evidence="1" id="KW-0472">Membrane</keyword>
<dbReference type="Pfam" id="PF13738">
    <property type="entry name" value="Pyr_redox_3"/>
    <property type="match status" value="1"/>
</dbReference>
<dbReference type="EC" id="1.14.13.-" evidence="2"/>
<dbReference type="PRINTS" id="PR00411">
    <property type="entry name" value="PNDRDTASEI"/>
</dbReference>
<evidence type="ECO:0000313" key="3">
    <source>
        <dbReference type="Proteomes" id="UP001597417"/>
    </source>
</evidence>
<organism evidence="2 3">
    <name type="scientific">Amycolatopsis pigmentata</name>
    <dbReference type="NCBI Taxonomy" id="450801"/>
    <lineage>
        <taxon>Bacteria</taxon>
        <taxon>Bacillati</taxon>
        <taxon>Actinomycetota</taxon>
        <taxon>Actinomycetes</taxon>
        <taxon>Pseudonocardiales</taxon>
        <taxon>Pseudonocardiaceae</taxon>
        <taxon>Amycolatopsis</taxon>
    </lineage>
</organism>